<sequence length="49" mass="5768">MINDIRFAKTKEQSLDDWIDETIAGINSVIYEITLNIALVLREVQRYVR</sequence>
<accession>X1MLH5</accession>
<dbReference type="AlphaFoldDB" id="X1MLH5"/>
<dbReference type="EMBL" id="BARV01007384">
    <property type="protein sequence ID" value="GAI07234.1"/>
    <property type="molecule type" value="Genomic_DNA"/>
</dbReference>
<name>X1MLH5_9ZZZZ</name>
<organism evidence="1">
    <name type="scientific">marine sediment metagenome</name>
    <dbReference type="NCBI Taxonomy" id="412755"/>
    <lineage>
        <taxon>unclassified sequences</taxon>
        <taxon>metagenomes</taxon>
        <taxon>ecological metagenomes</taxon>
    </lineage>
</organism>
<reference evidence="1" key="1">
    <citation type="journal article" date="2014" name="Front. Microbiol.">
        <title>High frequency of phylogenetically diverse reductive dehalogenase-homologous genes in deep subseafloor sedimentary metagenomes.</title>
        <authorList>
            <person name="Kawai M."/>
            <person name="Futagami T."/>
            <person name="Toyoda A."/>
            <person name="Takaki Y."/>
            <person name="Nishi S."/>
            <person name="Hori S."/>
            <person name="Arai W."/>
            <person name="Tsubouchi T."/>
            <person name="Morono Y."/>
            <person name="Uchiyama I."/>
            <person name="Ito T."/>
            <person name="Fujiyama A."/>
            <person name="Inagaki F."/>
            <person name="Takami H."/>
        </authorList>
    </citation>
    <scope>NUCLEOTIDE SEQUENCE</scope>
    <source>
        <strain evidence="1">Expedition CK06-06</strain>
    </source>
</reference>
<protein>
    <submittedName>
        <fullName evidence="1">Uncharacterized protein</fullName>
    </submittedName>
</protein>
<comment type="caution">
    <text evidence="1">The sequence shown here is derived from an EMBL/GenBank/DDBJ whole genome shotgun (WGS) entry which is preliminary data.</text>
</comment>
<evidence type="ECO:0000313" key="1">
    <source>
        <dbReference type="EMBL" id="GAI07234.1"/>
    </source>
</evidence>
<proteinExistence type="predicted"/>
<gene>
    <name evidence="1" type="ORF">S06H3_15044</name>
</gene>